<sequence>MGMTTKTVERNHDYITGDMTVYKRRIMSKKTITMIKRCAIGEMNHRKKKIGIRKSNKSSRKKTILLLKVIRRIERILRGKIVWSATKPSRHLLQTSHSMVSISSFGYLLRIAKQSKKKMRNALLMNSGIGHINKCAKVLATR</sequence>
<dbReference type="AlphaFoldDB" id="A0A3P7LCB6"/>
<accession>A0A3P7LCB6</accession>
<dbReference type="Proteomes" id="UP000270094">
    <property type="component" value="Unassembled WGS sequence"/>
</dbReference>
<evidence type="ECO:0000313" key="2">
    <source>
        <dbReference type="Proteomes" id="UP000270094"/>
    </source>
</evidence>
<protein>
    <submittedName>
        <fullName evidence="1">Uncharacterized protein</fullName>
    </submittedName>
</protein>
<evidence type="ECO:0000313" key="1">
    <source>
        <dbReference type="EMBL" id="VDM76758.1"/>
    </source>
</evidence>
<dbReference type="EMBL" id="UYYB01097666">
    <property type="protein sequence ID" value="VDM76758.1"/>
    <property type="molecule type" value="Genomic_DNA"/>
</dbReference>
<gene>
    <name evidence="1" type="ORF">SVUK_LOCUS11756</name>
</gene>
<name>A0A3P7LCB6_STRVU</name>
<reference evidence="1 2" key="1">
    <citation type="submission" date="2018-11" db="EMBL/GenBank/DDBJ databases">
        <authorList>
            <consortium name="Pathogen Informatics"/>
        </authorList>
    </citation>
    <scope>NUCLEOTIDE SEQUENCE [LARGE SCALE GENOMIC DNA]</scope>
</reference>
<proteinExistence type="predicted"/>
<organism evidence="1 2">
    <name type="scientific">Strongylus vulgaris</name>
    <name type="common">Blood worm</name>
    <dbReference type="NCBI Taxonomy" id="40348"/>
    <lineage>
        <taxon>Eukaryota</taxon>
        <taxon>Metazoa</taxon>
        <taxon>Ecdysozoa</taxon>
        <taxon>Nematoda</taxon>
        <taxon>Chromadorea</taxon>
        <taxon>Rhabditida</taxon>
        <taxon>Rhabditina</taxon>
        <taxon>Rhabditomorpha</taxon>
        <taxon>Strongyloidea</taxon>
        <taxon>Strongylidae</taxon>
        <taxon>Strongylus</taxon>
    </lineage>
</organism>
<keyword evidence="2" id="KW-1185">Reference proteome</keyword>